<dbReference type="EMBL" id="CP005960">
    <property type="protein sequence ID" value="AHZ72279.1"/>
    <property type="molecule type" value="Genomic_DNA"/>
</dbReference>
<protein>
    <submittedName>
        <fullName evidence="1">Uncharacterized protein</fullName>
    </submittedName>
</protein>
<proteinExistence type="predicted"/>
<reference evidence="1 2" key="1">
    <citation type="journal article" date="2012" name="J. Bacteriol.">
        <title>Genome sequence of cold-adapted Pseudomonas mandelii strain JR-1.</title>
        <authorList>
            <person name="Jang S.H."/>
            <person name="Kim J."/>
            <person name="Kim J."/>
            <person name="Hong S."/>
            <person name="Lee C."/>
        </authorList>
    </citation>
    <scope>NUCLEOTIDE SEQUENCE [LARGE SCALE GENOMIC DNA]</scope>
    <source>
        <strain evidence="1 2">JR-1</strain>
    </source>
</reference>
<organism evidence="1 2">
    <name type="scientific">Pseudomonas mandelii JR-1</name>
    <dbReference type="NCBI Taxonomy" id="1147786"/>
    <lineage>
        <taxon>Bacteria</taxon>
        <taxon>Pseudomonadati</taxon>
        <taxon>Pseudomonadota</taxon>
        <taxon>Gammaproteobacteria</taxon>
        <taxon>Pseudomonadales</taxon>
        <taxon>Pseudomonadaceae</taxon>
        <taxon>Pseudomonas</taxon>
    </lineage>
</organism>
<gene>
    <name evidence="1" type="ORF">OU5_5200</name>
</gene>
<evidence type="ECO:0000313" key="2">
    <source>
        <dbReference type="Proteomes" id="UP000026913"/>
    </source>
</evidence>
<dbReference type="HOGENOM" id="CLU_2790803_0_0_6"/>
<name>A0A024EH90_9PSED</name>
<evidence type="ECO:0000313" key="1">
    <source>
        <dbReference type="EMBL" id="AHZ72279.1"/>
    </source>
</evidence>
<dbReference type="KEGG" id="pman:OU5_5200"/>
<dbReference type="AlphaFoldDB" id="A0A024EH90"/>
<accession>A0A024EH90</accession>
<dbReference type="Proteomes" id="UP000026913">
    <property type="component" value="Chromosome"/>
</dbReference>
<sequence length="68" mass="7758">MNGSAANRIQHRFRLWTLSVIRVGLGGNESGEIHPDRRGEMRSGEVTGFVLGGMRIEWVFKYRISRVL</sequence>